<feature type="transmembrane region" description="Helical" evidence="1">
    <location>
        <begin position="65"/>
        <end position="85"/>
    </location>
</feature>
<name>A0ABM6JZM8_SPOUR</name>
<evidence type="ECO:0008006" key="4">
    <source>
        <dbReference type="Google" id="ProtNLM"/>
    </source>
</evidence>
<feature type="transmembrane region" description="Helical" evidence="1">
    <location>
        <begin position="37"/>
        <end position="59"/>
    </location>
</feature>
<keyword evidence="1" id="KW-1133">Transmembrane helix</keyword>
<evidence type="ECO:0000256" key="1">
    <source>
        <dbReference type="SAM" id="Phobius"/>
    </source>
</evidence>
<reference evidence="2 3" key="1">
    <citation type="submission" date="2016-04" db="EMBL/GenBank/DDBJ databases">
        <title>Comparative Genomics and Epigenetics of Sporosarcina ureae.</title>
        <authorList>
            <person name="Oliver A.S."/>
            <person name="Cooper K.K."/>
        </authorList>
    </citation>
    <scope>NUCLEOTIDE SEQUENCE [LARGE SCALE GENOMIC DNA]</scope>
    <source>
        <strain evidence="2 3">S204</strain>
    </source>
</reference>
<dbReference type="InterPro" id="IPR025618">
    <property type="entry name" value="YtpI"/>
</dbReference>
<keyword evidence="3" id="KW-1185">Reference proteome</keyword>
<accession>A0ABM6JZM8</accession>
<organism evidence="2 3">
    <name type="scientific">Sporosarcina ureae</name>
    <dbReference type="NCBI Taxonomy" id="1571"/>
    <lineage>
        <taxon>Bacteria</taxon>
        <taxon>Bacillati</taxon>
        <taxon>Bacillota</taxon>
        <taxon>Bacilli</taxon>
        <taxon>Bacillales</taxon>
        <taxon>Caryophanaceae</taxon>
        <taxon>Sporosarcina</taxon>
    </lineage>
</organism>
<proteinExistence type="predicted"/>
<dbReference type="EMBL" id="CP015108">
    <property type="protein sequence ID" value="ARF15639.1"/>
    <property type="molecule type" value="Genomic_DNA"/>
</dbReference>
<dbReference type="Proteomes" id="UP000192486">
    <property type="component" value="Chromosome"/>
</dbReference>
<evidence type="ECO:0000313" key="2">
    <source>
        <dbReference type="EMBL" id="ARF15639.1"/>
    </source>
</evidence>
<protein>
    <recommendedName>
        <fullName evidence="4">YtpI-like protein</fullName>
    </recommendedName>
</protein>
<gene>
    <name evidence="2" type="ORF">SporoS204_03125</name>
</gene>
<keyword evidence="1" id="KW-0812">Transmembrane</keyword>
<feature type="transmembrane region" description="Helical" evidence="1">
    <location>
        <begin position="6"/>
        <end position="25"/>
    </location>
</feature>
<sequence>MVNFLFVFGIVASGVFYFVFKTRQFRTSHMFPIRKKMYASLAGTALGALLIFFGINQLLIFDGTLTYIVSAIFILFGGYVAIFNFNAQKHYKQFVAEERELNKADVN</sequence>
<dbReference type="Pfam" id="PF14007">
    <property type="entry name" value="YtpI"/>
    <property type="match status" value="1"/>
</dbReference>
<keyword evidence="1" id="KW-0472">Membrane</keyword>
<evidence type="ECO:0000313" key="3">
    <source>
        <dbReference type="Proteomes" id="UP000192486"/>
    </source>
</evidence>